<name>A0A6C2U6B0_PONDE</name>
<dbReference type="InterPro" id="IPR004960">
    <property type="entry name" value="LipA_acyltrans"/>
</dbReference>
<keyword evidence="6" id="KW-0012">Acyltransferase</keyword>
<accession>A0A6C2U6B0</accession>
<evidence type="ECO:0000256" key="7">
    <source>
        <dbReference type="SAM" id="Phobius"/>
    </source>
</evidence>
<keyword evidence="4" id="KW-0808">Transferase</keyword>
<keyword evidence="2" id="KW-1003">Cell membrane</keyword>
<dbReference type="EMBL" id="CAAHFG010000002">
    <property type="protein sequence ID" value="VGO14926.1"/>
    <property type="molecule type" value="Genomic_DNA"/>
</dbReference>
<proteinExistence type="predicted"/>
<comment type="subcellular location">
    <subcellularLocation>
        <location evidence="1">Cell inner membrane</location>
    </subcellularLocation>
</comment>
<reference evidence="8 9" key="1">
    <citation type="submission" date="2019-04" db="EMBL/GenBank/DDBJ databases">
        <authorList>
            <person name="Van Vliet M D."/>
        </authorList>
    </citation>
    <scope>NUCLEOTIDE SEQUENCE [LARGE SCALE GENOMIC DNA]</scope>
    <source>
        <strain evidence="8 9">F1</strain>
    </source>
</reference>
<evidence type="ECO:0000313" key="8">
    <source>
        <dbReference type="EMBL" id="VGO14926.1"/>
    </source>
</evidence>
<keyword evidence="3" id="KW-0997">Cell inner membrane</keyword>
<dbReference type="Pfam" id="PF03279">
    <property type="entry name" value="Lip_A_acyltrans"/>
    <property type="match status" value="1"/>
</dbReference>
<evidence type="ECO:0000256" key="3">
    <source>
        <dbReference type="ARBA" id="ARBA00022519"/>
    </source>
</evidence>
<feature type="transmembrane region" description="Helical" evidence="7">
    <location>
        <begin position="20"/>
        <end position="42"/>
    </location>
</feature>
<evidence type="ECO:0000256" key="4">
    <source>
        <dbReference type="ARBA" id="ARBA00022679"/>
    </source>
</evidence>
<dbReference type="Proteomes" id="UP000366872">
    <property type="component" value="Unassembled WGS sequence"/>
</dbReference>
<dbReference type="PANTHER" id="PTHR30606:SF10">
    <property type="entry name" value="PHOSPHATIDYLINOSITOL MANNOSIDE ACYLTRANSFERASE"/>
    <property type="match status" value="1"/>
</dbReference>
<dbReference type="PANTHER" id="PTHR30606">
    <property type="entry name" value="LIPID A BIOSYNTHESIS LAUROYL ACYLTRANSFERASE"/>
    <property type="match status" value="1"/>
</dbReference>
<dbReference type="RefSeq" id="WP_168442357.1">
    <property type="nucleotide sequence ID" value="NZ_CAAHFG010000002.1"/>
</dbReference>
<keyword evidence="9" id="KW-1185">Reference proteome</keyword>
<gene>
    <name evidence="8" type="ORF">PDESU_03496</name>
</gene>
<dbReference type="GO" id="GO:0016746">
    <property type="term" value="F:acyltransferase activity"/>
    <property type="evidence" value="ECO:0007669"/>
    <property type="project" value="UniProtKB-KW"/>
</dbReference>
<organism evidence="8 9">
    <name type="scientific">Pontiella desulfatans</name>
    <dbReference type="NCBI Taxonomy" id="2750659"/>
    <lineage>
        <taxon>Bacteria</taxon>
        <taxon>Pseudomonadati</taxon>
        <taxon>Kiritimatiellota</taxon>
        <taxon>Kiritimatiellia</taxon>
        <taxon>Kiritimatiellales</taxon>
        <taxon>Pontiellaceae</taxon>
        <taxon>Pontiella</taxon>
    </lineage>
</organism>
<evidence type="ECO:0000256" key="2">
    <source>
        <dbReference type="ARBA" id="ARBA00022475"/>
    </source>
</evidence>
<keyword evidence="7" id="KW-0812">Transmembrane</keyword>
<dbReference type="CDD" id="cd07984">
    <property type="entry name" value="LPLAT_LABLAT-like"/>
    <property type="match status" value="1"/>
</dbReference>
<evidence type="ECO:0000313" key="9">
    <source>
        <dbReference type="Proteomes" id="UP000366872"/>
    </source>
</evidence>
<dbReference type="AlphaFoldDB" id="A0A6C2U6B0"/>
<evidence type="ECO:0000256" key="5">
    <source>
        <dbReference type="ARBA" id="ARBA00023136"/>
    </source>
</evidence>
<evidence type="ECO:0000256" key="1">
    <source>
        <dbReference type="ARBA" id="ARBA00004533"/>
    </source>
</evidence>
<dbReference type="GO" id="GO:0005886">
    <property type="term" value="C:plasma membrane"/>
    <property type="evidence" value="ECO:0007669"/>
    <property type="project" value="UniProtKB-SubCell"/>
</dbReference>
<dbReference type="GO" id="GO:0009247">
    <property type="term" value="P:glycolipid biosynthetic process"/>
    <property type="evidence" value="ECO:0007669"/>
    <property type="project" value="UniProtKB-ARBA"/>
</dbReference>
<keyword evidence="5 7" id="KW-0472">Membrane</keyword>
<sequence length="315" mass="35851">MSRAKEIRRALRRPLETFFFRLGTFCIPLFPRFFIVFVAQVAGTIAYHVAKRERTTGMANLDTVFGNTKTKKEKKEILIKSLRSFTLTMADIFWFSRNTEKRVRKYQRFVPGTGPYFEHCAHVVITAHTGNWELIGLESGLRGIDVASVAAITKNASIDKHLNILRQRTGQSIIPREGAMRTLVSRFRNQGKAAFVLDQNTVEDQGGIWVDFLGMPTPVSSAPAHLAYRTGTDIIFAFSQQAGGGKYEAHTGQVITPPPYDKTHDQEKIVKELTQQIMDVISQQIRTHPESWLWSYKHWKYIAPGTDRAQYPAYI</sequence>
<evidence type="ECO:0000256" key="6">
    <source>
        <dbReference type="ARBA" id="ARBA00023315"/>
    </source>
</evidence>
<protein>
    <recommendedName>
        <fullName evidence="10">Phosphatidylinositol mannoside acyltransferase</fullName>
    </recommendedName>
</protein>
<evidence type="ECO:0008006" key="10">
    <source>
        <dbReference type="Google" id="ProtNLM"/>
    </source>
</evidence>
<keyword evidence="7" id="KW-1133">Transmembrane helix</keyword>